<name>A0AAD7EKV0_9AGAR</name>
<dbReference type="AlphaFoldDB" id="A0AAD7EKV0"/>
<evidence type="ECO:0000313" key="2">
    <source>
        <dbReference type="Proteomes" id="UP001218218"/>
    </source>
</evidence>
<protein>
    <submittedName>
        <fullName evidence="1">Uncharacterized protein</fullName>
    </submittedName>
</protein>
<dbReference type="SUPFAM" id="SSF52047">
    <property type="entry name" value="RNI-like"/>
    <property type="match status" value="1"/>
</dbReference>
<dbReference type="InterPro" id="IPR032675">
    <property type="entry name" value="LRR_dom_sf"/>
</dbReference>
<dbReference type="Gene3D" id="3.80.10.10">
    <property type="entry name" value="Ribonuclease Inhibitor"/>
    <property type="match status" value="1"/>
</dbReference>
<evidence type="ECO:0000313" key="1">
    <source>
        <dbReference type="EMBL" id="KAJ7334894.1"/>
    </source>
</evidence>
<gene>
    <name evidence="1" type="ORF">DFH08DRAFT_939602</name>
</gene>
<dbReference type="EMBL" id="JARIHO010000032">
    <property type="protein sequence ID" value="KAJ7334894.1"/>
    <property type="molecule type" value="Genomic_DNA"/>
</dbReference>
<sequence>MSDHSLPDEIISEILSPALKVSDEVFRDTSAVSPFSNYSESTSAYLLVCKSWLRVATPLLYNVVILRSKAQAKALSLALSGNEELGQFIKKLRVEGGYGAPMLAILKRSPNISDLFVSLEIYSTDNTSGLCKGLELINPTTLILRERRGKLVENKMVSQLLDALSKSIPKWDRLRAFDSPWTLTSESNRFEPVFSPLAKSKRLHTVAISTVSSAAWAYHMFKQCPLETIHVKTPLLPSERDRWDLRLEKDPELRRLLKFVDWPNASPSEPVPELPLVTNPFFIPLAGAPQDVRDQIWAHVLYFAMSVPELAYNPTMRDVPPKLPLLLVSKTFHRLGLPSMCAHVFLRRSSAVPSFASALSRNPSIGPYVRSLAVEYLQFLGDDSDSDVDDEQSKVEVEVDESVGADPMLAVLSRTGALVRFGRNKNIPIGRFSFNVERSISWDAFEAIARLSGSSLRDCAARINTRELASASVFAGFTALRALTWNSSTTFVDVPNASSDGLPNLEELRISSASPSFMLVLSRMKLHHLRRVVIYGGPESAETLLRAHGSKLTELYVSHTTLRAKILEFCPNLRTLSIPGKSSSKPHTPASTAFRPRLERDMSRRMEPLPRQLHVPRHVLRLPELAYVFNVEALARPLETVSSTRGRNAVLKDSHMGKMEIAEWERFFTEFDPVSFPNLREMKVEYCEWPTTEREIAKSSWARWGEMMIKRNINLVNRNGTKWRPRLKVK</sequence>
<comment type="caution">
    <text evidence="1">The sequence shown here is derived from an EMBL/GenBank/DDBJ whole genome shotgun (WGS) entry which is preliminary data.</text>
</comment>
<organism evidence="1 2">
    <name type="scientific">Mycena albidolilacea</name>
    <dbReference type="NCBI Taxonomy" id="1033008"/>
    <lineage>
        <taxon>Eukaryota</taxon>
        <taxon>Fungi</taxon>
        <taxon>Dikarya</taxon>
        <taxon>Basidiomycota</taxon>
        <taxon>Agaricomycotina</taxon>
        <taxon>Agaricomycetes</taxon>
        <taxon>Agaricomycetidae</taxon>
        <taxon>Agaricales</taxon>
        <taxon>Marasmiineae</taxon>
        <taxon>Mycenaceae</taxon>
        <taxon>Mycena</taxon>
    </lineage>
</organism>
<proteinExistence type="predicted"/>
<accession>A0AAD7EKV0</accession>
<keyword evidence="2" id="KW-1185">Reference proteome</keyword>
<reference evidence="1" key="1">
    <citation type="submission" date="2023-03" db="EMBL/GenBank/DDBJ databases">
        <title>Massive genome expansion in bonnet fungi (Mycena s.s.) driven by repeated elements and novel gene families across ecological guilds.</title>
        <authorList>
            <consortium name="Lawrence Berkeley National Laboratory"/>
            <person name="Harder C.B."/>
            <person name="Miyauchi S."/>
            <person name="Viragh M."/>
            <person name="Kuo A."/>
            <person name="Thoen E."/>
            <person name="Andreopoulos B."/>
            <person name="Lu D."/>
            <person name="Skrede I."/>
            <person name="Drula E."/>
            <person name="Henrissat B."/>
            <person name="Morin E."/>
            <person name="Kohler A."/>
            <person name="Barry K."/>
            <person name="LaButti K."/>
            <person name="Morin E."/>
            <person name="Salamov A."/>
            <person name="Lipzen A."/>
            <person name="Mereny Z."/>
            <person name="Hegedus B."/>
            <person name="Baldrian P."/>
            <person name="Stursova M."/>
            <person name="Weitz H."/>
            <person name="Taylor A."/>
            <person name="Grigoriev I.V."/>
            <person name="Nagy L.G."/>
            <person name="Martin F."/>
            <person name="Kauserud H."/>
        </authorList>
    </citation>
    <scope>NUCLEOTIDE SEQUENCE</scope>
    <source>
        <strain evidence="1">CBHHK002</strain>
    </source>
</reference>
<dbReference type="Proteomes" id="UP001218218">
    <property type="component" value="Unassembled WGS sequence"/>
</dbReference>